<keyword evidence="4" id="KW-0902">Two-component regulatory system</keyword>
<dbReference type="Gene3D" id="3.40.50.2300">
    <property type="match status" value="1"/>
</dbReference>
<sequence length="241" mass="26262">MARLLVVDDEAQIVTALTRGLEREGYDVDVSRNGLDAVTLAASSAPDLIVLDLFLPDIDGIEVLRRIRSWSAVPVLILSGDGDEERKIAALDEGADDYLEKPFSLGELRARVRALLRRAGATAESANLTSDGLEVDLARKTVELDGAAVRLTPTEWRLLELFVAQSGKLLTHQWLIARIWGAGHGDETVQTLRAHLRSLRAKLGDDSKEPRFIRTETRIGYRWLPPVATGDAAGPASAHGV</sequence>
<dbReference type="GO" id="GO:0000987">
    <property type="term" value="F:cis-regulatory region sequence-specific DNA binding"/>
    <property type="evidence" value="ECO:0007669"/>
    <property type="project" value="UniProtKB-ARBA"/>
</dbReference>
<gene>
    <name evidence="12" type="ORF">ABEG17_05275</name>
</gene>
<evidence type="ECO:0000256" key="3">
    <source>
        <dbReference type="ARBA" id="ARBA00022553"/>
    </source>
</evidence>
<name>A0AAU7JWV9_9MICO</name>
<feature type="domain" description="OmpR/PhoB-type" evidence="11">
    <location>
        <begin position="125"/>
        <end position="225"/>
    </location>
</feature>
<dbReference type="Gene3D" id="1.10.10.10">
    <property type="entry name" value="Winged helix-like DNA-binding domain superfamily/Winged helix DNA-binding domain"/>
    <property type="match status" value="1"/>
</dbReference>
<evidence type="ECO:0000256" key="5">
    <source>
        <dbReference type="ARBA" id="ARBA00023015"/>
    </source>
</evidence>
<keyword evidence="6 9" id="KW-0238">DNA-binding</keyword>
<organism evidence="12">
    <name type="scientific">Pedococcus sp. KACC 23699</name>
    <dbReference type="NCBI Taxonomy" id="3149228"/>
    <lineage>
        <taxon>Bacteria</taxon>
        <taxon>Bacillati</taxon>
        <taxon>Actinomycetota</taxon>
        <taxon>Actinomycetes</taxon>
        <taxon>Micrococcales</taxon>
        <taxon>Intrasporangiaceae</taxon>
        <taxon>Pedococcus</taxon>
    </lineage>
</organism>
<dbReference type="PANTHER" id="PTHR48111:SF50">
    <property type="entry name" value="KDP OPERON TRANSCRIPTIONAL REGULATORY PROTEIN KDPE"/>
    <property type="match status" value="1"/>
</dbReference>
<dbReference type="GO" id="GO:0042802">
    <property type="term" value="F:identical protein binding"/>
    <property type="evidence" value="ECO:0007669"/>
    <property type="project" value="UniProtKB-ARBA"/>
</dbReference>
<dbReference type="SUPFAM" id="SSF52172">
    <property type="entry name" value="CheY-like"/>
    <property type="match status" value="1"/>
</dbReference>
<evidence type="ECO:0000256" key="4">
    <source>
        <dbReference type="ARBA" id="ARBA00023012"/>
    </source>
</evidence>
<feature type="modified residue" description="4-aspartylphosphate" evidence="8">
    <location>
        <position position="52"/>
    </location>
</feature>
<dbReference type="CDD" id="cd00383">
    <property type="entry name" value="trans_reg_C"/>
    <property type="match status" value="1"/>
</dbReference>
<dbReference type="GO" id="GO:0000156">
    <property type="term" value="F:phosphorelay response regulator activity"/>
    <property type="evidence" value="ECO:0007669"/>
    <property type="project" value="TreeGrafter"/>
</dbReference>
<dbReference type="InterPro" id="IPR011006">
    <property type="entry name" value="CheY-like_superfamily"/>
</dbReference>
<keyword evidence="7" id="KW-0804">Transcription</keyword>
<evidence type="ECO:0000256" key="2">
    <source>
        <dbReference type="ARBA" id="ARBA00022490"/>
    </source>
</evidence>
<dbReference type="PROSITE" id="PS51755">
    <property type="entry name" value="OMPR_PHOB"/>
    <property type="match status" value="1"/>
</dbReference>
<dbReference type="GO" id="GO:0005829">
    <property type="term" value="C:cytosol"/>
    <property type="evidence" value="ECO:0007669"/>
    <property type="project" value="TreeGrafter"/>
</dbReference>
<protein>
    <submittedName>
        <fullName evidence="12">Response regulator transcription factor</fullName>
    </submittedName>
</protein>
<comment type="subcellular location">
    <subcellularLocation>
        <location evidence="1">Cytoplasm</location>
    </subcellularLocation>
</comment>
<dbReference type="InterPro" id="IPR036388">
    <property type="entry name" value="WH-like_DNA-bd_sf"/>
</dbReference>
<dbReference type="SMART" id="SM00448">
    <property type="entry name" value="REC"/>
    <property type="match status" value="1"/>
</dbReference>
<dbReference type="GO" id="GO:0032993">
    <property type="term" value="C:protein-DNA complex"/>
    <property type="evidence" value="ECO:0007669"/>
    <property type="project" value="TreeGrafter"/>
</dbReference>
<evidence type="ECO:0000256" key="9">
    <source>
        <dbReference type="PROSITE-ProRule" id="PRU01091"/>
    </source>
</evidence>
<proteinExistence type="predicted"/>
<keyword evidence="5" id="KW-0805">Transcription regulation</keyword>
<feature type="DNA-binding region" description="OmpR/PhoB-type" evidence="9">
    <location>
        <begin position="125"/>
        <end position="225"/>
    </location>
</feature>
<dbReference type="FunFam" id="3.40.50.2300:FF:000021">
    <property type="entry name" value="Two-component system response regulator KdpE"/>
    <property type="match status" value="1"/>
</dbReference>
<dbReference type="RefSeq" id="WP_406832241.1">
    <property type="nucleotide sequence ID" value="NZ_CP157483.1"/>
</dbReference>
<accession>A0AAU7JWV9</accession>
<dbReference type="PROSITE" id="PS50110">
    <property type="entry name" value="RESPONSE_REGULATORY"/>
    <property type="match status" value="1"/>
</dbReference>
<dbReference type="PANTHER" id="PTHR48111">
    <property type="entry name" value="REGULATOR OF RPOS"/>
    <property type="match status" value="1"/>
</dbReference>
<dbReference type="InterPro" id="IPR001789">
    <property type="entry name" value="Sig_transdc_resp-reg_receiver"/>
</dbReference>
<dbReference type="Pfam" id="PF00486">
    <property type="entry name" value="Trans_reg_C"/>
    <property type="match status" value="1"/>
</dbReference>
<dbReference type="EMBL" id="CP157483">
    <property type="protein sequence ID" value="XBO44757.1"/>
    <property type="molecule type" value="Genomic_DNA"/>
</dbReference>
<evidence type="ECO:0000259" key="11">
    <source>
        <dbReference type="PROSITE" id="PS51755"/>
    </source>
</evidence>
<evidence type="ECO:0000256" key="6">
    <source>
        <dbReference type="ARBA" id="ARBA00023125"/>
    </source>
</evidence>
<dbReference type="SMART" id="SM00862">
    <property type="entry name" value="Trans_reg_C"/>
    <property type="match status" value="1"/>
</dbReference>
<dbReference type="InterPro" id="IPR001867">
    <property type="entry name" value="OmpR/PhoB-type_DNA-bd"/>
</dbReference>
<evidence type="ECO:0000256" key="8">
    <source>
        <dbReference type="PROSITE-ProRule" id="PRU00169"/>
    </source>
</evidence>
<reference evidence="12" key="1">
    <citation type="submission" date="2024-05" db="EMBL/GenBank/DDBJ databases">
        <authorList>
            <person name="Kim S."/>
            <person name="Heo J."/>
            <person name="Choi H."/>
            <person name="Choi Y."/>
            <person name="Kwon S.-W."/>
            <person name="Kim Y."/>
        </authorList>
    </citation>
    <scope>NUCLEOTIDE SEQUENCE</scope>
    <source>
        <strain evidence="12">KACC 23699</strain>
    </source>
</reference>
<dbReference type="InterPro" id="IPR039420">
    <property type="entry name" value="WalR-like"/>
</dbReference>
<evidence type="ECO:0000259" key="10">
    <source>
        <dbReference type="PROSITE" id="PS50110"/>
    </source>
</evidence>
<keyword evidence="2" id="KW-0963">Cytoplasm</keyword>
<evidence type="ECO:0000256" key="1">
    <source>
        <dbReference type="ARBA" id="ARBA00004496"/>
    </source>
</evidence>
<dbReference type="AlphaFoldDB" id="A0AAU7JWV9"/>
<dbReference type="GO" id="GO:0045893">
    <property type="term" value="P:positive regulation of DNA-templated transcription"/>
    <property type="evidence" value="ECO:0007669"/>
    <property type="project" value="UniProtKB-ARBA"/>
</dbReference>
<dbReference type="Pfam" id="PF00072">
    <property type="entry name" value="Response_reg"/>
    <property type="match status" value="1"/>
</dbReference>
<feature type="domain" description="Response regulatory" evidence="10">
    <location>
        <begin position="3"/>
        <end position="116"/>
    </location>
</feature>
<keyword evidence="3 8" id="KW-0597">Phosphoprotein</keyword>
<evidence type="ECO:0000256" key="7">
    <source>
        <dbReference type="ARBA" id="ARBA00023163"/>
    </source>
</evidence>
<evidence type="ECO:0000313" key="12">
    <source>
        <dbReference type="EMBL" id="XBO44757.1"/>
    </source>
</evidence>